<evidence type="ECO:0000313" key="1">
    <source>
        <dbReference type="EMBL" id="CAD71955.1"/>
    </source>
</evidence>
<evidence type="ECO:0000313" key="2">
    <source>
        <dbReference type="Proteomes" id="UP000001025"/>
    </source>
</evidence>
<name>Q7UXQ1_RHOBA</name>
<dbReference type="EMBL" id="BX294134">
    <property type="protein sequence ID" value="CAD71955.1"/>
    <property type="molecule type" value="Genomic_DNA"/>
</dbReference>
<dbReference type="KEGG" id="rba:RB1194"/>
<dbReference type="InParanoid" id="Q7UXQ1"/>
<protein>
    <submittedName>
        <fullName evidence="1">Uncharacterized protein</fullName>
    </submittedName>
</protein>
<proteinExistence type="predicted"/>
<keyword evidence="2" id="KW-1185">Reference proteome</keyword>
<dbReference type="HOGENOM" id="CLU_1440031_0_0_0"/>
<accession>Q7UXQ1</accession>
<gene>
    <name evidence="1" type="ordered locus">RB1194</name>
</gene>
<dbReference type="STRING" id="243090.RB1194"/>
<sequence length="188" mass="21883">MNTIQCAMNFFLTFISVGSVGRKYDCNLKKIPVANDKMMSTDRRWRTIALVTGYSKWEYSLIVRFSVKGVAEKTAVLILGVYELEIVTNRVLHRLETWLLRIQQFVPLRVVGTNLGVHDRTFKLIIAFKVNDSRDIWPCNFLARHNRLLSEPRQLQGENPIGRDETFVLVSPLRDRRLCIANTCKQYY</sequence>
<dbReference type="AlphaFoldDB" id="Q7UXQ1"/>
<dbReference type="Proteomes" id="UP000001025">
    <property type="component" value="Chromosome"/>
</dbReference>
<organism evidence="1 2">
    <name type="scientific">Rhodopirellula baltica (strain DSM 10527 / NCIMB 13988 / SH1)</name>
    <dbReference type="NCBI Taxonomy" id="243090"/>
    <lineage>
        <taxon>Bacteria</taxon>
        <taxon>Pseudomonadati</taxon>
        <taxon>Planctomycetota</taxon>
        <taxon>Planctomycetia</taxon>
        <taxon>Pirellulales</taxon>
        <taxon>Pirellulaceae</taxon>
        <taxon>Rhodopirellula</taxon>
    </lineage>
</organism>
<dbReference type="EnsemblBacteria" id="CAD71955">
    <property type="protein sequence ID" value="CAD71955"/>
    <property type="gene ID" value="RB1194"/>
</dbReference>
<reference evidence="1 2" key="1">
    <citation type="journal article" date="2003" name="Proc. Natl. Acad. Sci. U.S.A.">
        <title>Complete genome sequence of the marine planctomycete Pirellula sp. strain 1.</title>
        <authorList>
            <person name="Gloeckner F.O."/>
            <person name="Kube M."/>
            <person name="Bauer M."/>
            <person name="Teeling H."/>
            <person name="Lombardot T."/>
            <person name="Ludwig W."/>
            <person name="Gade D."/>
            <person name="Beck A."/>
            <person name="Borzym K."/>
            <person name="Heitmann K."/>
            <person name="Rabus R."/>
            <person name="Schlesner H."/>
            <person name="Amann R."/>
            <person name="Reinhardt R."/>
        </authorList>
    </citation>
    <scope>NUCLEOTIDE SEQUENCE [LARGE SCALE GENOMIC DNA]</scope>
    <source>
        <strain evidence="2">DSM 10527 / NCIMB 13988 / SH1</strain>
    </source>
</reference>